<dbReference type="InterPro" id="IPR013783">
    <property type="entry name" value="Ig-like_fold"/>
</dbReference>
<dbReference type="GO" id="GO:0005886">
    <property type="term" value="C:plasma membrane"/>
    <property type="evidence" value="ECO:0007669"/>
    <property type="project" value="TreeGrafter"/>
</dbReference>
<dbReference type="InterPro" id="IPR036179">
    <property type="entry name" value="Ig-like_dom_sf"/>
</dbReference>
<dbReference type="CDD" id="cd00096">
    <property type="entry name" value="Ig"/>
    <property type="match status" value="1"/>
</dbReference>
<organism evidence="6 7">
    <name type="scientific">Dinothrombium tinctorium</name>
    <dbReference type="NCBI Taxonomy" id="1965070"/>
    <lineage>
        <taxon>Eukaryota</taxon>
        <taxon>Metazoa</taxon>
        <taxon>Ecdysozoa</taxon>
        <taxon>Arthropoda</taxon>
        <taxon>Chelicerata</taxon>
        <taxon>Arachnida</taxon>
        <taxon>Acari</taxon>
        <taxon>Acariformes</taxon>
        <taxon>Trombidiformes</taxon>
        <taxon>Prostigmata</taxon>
        <taxon>Anystina</taxon>
        <taxon>Parasitengona</taxon>
        <taxon>Trombidioidea</taxon>
        <taxon>Trombidiidae</taxon>
        <taxon>Dinothrombium</taxon>
    </lineage>
</organism>
<evidence type="ECO:0000256" key="3">
    <source>
        <dbReference type="ARBA" id="ARBA00023319"/>
    </source>
</evidence>
<reference evidence="6 7" key="1">
    <citation type="journal article" date="2018" name="Gigascience">
        <title>Genomes of trombidid mites reveal novel predicted allergens and laterally-transferred genes associated with secondary metabolism.</title>
        <authorList>
            <person name="Dong X."/>
            <person name="Chaisiri K."/>
            <person name="Xia D."/>
            <person name="Armstrong S.D."/>
            <person name="Fang Y."/>
            <person name="Donnelly M.J."/>
            <person name="Kadowaki T."/>
            <person name="McGarry J.W."/>
            <person name="Darby A.C."/>
            <person name="Makepeace B.L."/>
        </authorList>
    </citation>
    <scope>NUCLEOTIDE SEQUENCE [LARGE SCALE GENOMIC DNA]</scope>
    <source>
        <strain evidence="6">UoL-WK</strain>
    </source>
</reference>
<dbReference type="GO" id="GO:0050808">
    <property type="term" value="P:synapse organization"/>
    <property type="evidence" value="ECO:0007669"/>
    <property type="project" value="TreeGrafter"/>
</dbReference>
<gene>
    <name evidence="6" type="ORF">B4U79_19079</name>
    <name evidence="5" type="ORF">B4U79_19165</name>
</gene>
<keyword evidence="7" id="KW-1185">Reference proteome</keyword>
<dbReference type="InterPro" id="IPR003598">
    <property type="entry name" value="Ig_sub2"/>
</dbReference>
<evidence type="ECO:0000256" key="1">
    <source>
        <dbReference type="ARBA" id="ARBA00022729"/>
    </source>
</evidence>
<dbReference type="Pfam" id="PF07679">
    <property type="entry name" value="I-set"/>
    <property type="match status" value="1"/>
</dbReference>
<dbReference type="EMBL" id="NCKU01009247">
    <property type="protein sequence ID" value="RWS01410.1"/>
    <property type="molecule type" value="Genomic_DNA"/>
</dbReference>
<dbReference type="OrthoDB" id="6085115at2759"/>
<proteinExistence type="predicted"/>
<dbReference type="GO" id="GO:0030424">
    <property type="term" value="C:axon"/>
    <property type="evidence" value="ECO:0007669"/>
    <property type="project" value="TreeGrafter"/>
</dbReference>
<name>A0A3S3RWG6_9ACAR</name>
<dbReference type="GO" id="GO:0008046">
    <property type="term" value="F:axon guidance receptor activity"/>
    <property type="evidence" value="ECO:0007669"/>
    <property type="project" value="TreeGrafter"/>
</dbReference>
<evidence type="ECO:0000313" key="5">
    <source>
        <dbReference type="EMBL" id="RWS01410.1"/>
    </source>
</evidence>
<protein>
    <submittedName>
        <fullName evidence="6">Leucine-rich repeats and immunoglobulin-like domains protein 3</fullName>
    </submittedName>
</protein>
<sequence length="413" mass="47764">MGTLMGEKVELNCSVIGNPQPSVTWKLKKIELNNFPMEYNYSENNQILRINNLTSCYAGDYQCEASNSFGGPVVKTFRINCLTKPFSYIYVIFHEEHKRSYIQIRCLFNGEPKPSVKLMKNYVTINASNERHIRFGTIYHFLVKATVRKEIGLYSCHVSNTLGNHSSYLEVIDDVSQTEPMIDVYDSFFLTVFLFTSKSDNYRKALISENIKITIFVQKVEISSDLIVKNISELKKYVFEHRKGDFSFQFFNHISFEIHKFNFQFNAIYNIKAVISNNERFGKFSEWYTYVSIHICGKNVPFITNGVVLISHKKFDGYLNKHSSNFACNTLLSNTFNESICIRRFDSDSITIYDGINENALKINNTAGSDWMCSTQNSLFLKYSSLKEDIGFRLYFTLVSKIAHGSLFQNCYL</sequence>
<dbReference type="Proteomes" id="UP000285301">
    <property type="component" value="Unassembled WGS sequence"/>
</dbReference>
<dbReference type="PROSITE" id="PS50835">
    <property type="entry name" value="IG_LIKE"/>
    <property type="match status" value="1"/>
</dbReference>
<evidence type="ECO:0000313" key="6">
    <source>
        <dbReference type="EMBL" id="RWS05796.1"/>
    </source>
</evidence>
<keyword evidence="1" id="KW-0732">Signal</keyword>
<dbReference type="GO" id="GO:0007156">
    <property type="term" value="P:homophilic cell adhesion via plasma membrane adhesion molecules"/>
    <property type="evidence" value="ECO:0007669"/>
    <property type="project" value="TreeGrafter"/>
</dbReference>
<evidence type="ECO:0000259" key="4">
    <source>
        <dbReference type="PROSITE" id="PS50835"/>
    </source>
</evidence>
<comment type="caution">
    <text evidence="6">The sequence shown here is derived from an EMBL/GenBank/DDBJ whole genome shotgun (WGS) entry which is preliminary data.</text>
</comment>
<keyword evidence="3" id="KW-0393">Immunoglobulin domain</keyword>
<evidence type="ECO:0000313" key="7">
    <source>
        <dbReference type="Proteomes" id="UP000285301"/>
    </source>
</evidence>
<dbReference type="EMBL" id="NCKU01004542">
    <property type="protein sequence ID" value="RWS05796.1"/>
    <property type="molecule type" value="Genomic_DNA"/>
</dbReference>
<dbReference type="STRING" id="1965070.A0A3S3RWG6"/>
<dbReference type="AlphaFoldDB" id="A0A3S3RWG6"/>
<dbReference type="InterPro" id="IPR013098">
    <property type="entry name" value="Ig_I-set"/>
</dbReference>
<dbReference type="PANTHER" id="PTHR45080:SF8">
    <property type="entry name" value="IG-LIKE DOMAIN-CONTAINING PROTEIN"/>
    <property type="match status" value="1"/>
</dbReference>
<keyword evidence="2" id="KW-1015">Disulfide bond</keyword>
<dbReference type="PANTHER" id="PTHR45080">
    <property type="entry name" value="CONTACTIN 5"/>
    <property type="match status" value="1"/>
</dbReference>
<evidence type="ECO:0000256" key="2">
    <source>
        <dbReference type="ARBA" id="ARBA00023157"/>
    </source>
</evidence>
<dbReference type="InterPro" id="IPR007110">
    <property type="entry name" value="Ig-like_dom"/>
</dbReference>
<dbReference type="GO" id="GO:0043025">
    <property type="term" value="C:neuronal cell body"/>
    <property type="evidence" value="ECO:0007669"/>
    <property type="project" value="TreeGrafter"/>
</dbReference>
<dbReference type="InterPro" id="IPR050958">
    <property type="entry name" value="Cell_Adh-Cytoskel_Orgn"/>
</dbReference>
<dbReference type="SMART" id="SM00408">
    <property type="entry name" value="IGc2"/>
    <property type="match status" value="2"/>
</dbReference>
<reference evidence="6" key="2">
    <citation type="submission" date="2018-11" db="EMBL/GenBank/DDBJ databases">
        <title>Trombidioid mite genomics.</title>
        <authorList>
            <person name="Dong X."/>
        </authorList>
    </citation>
    <scope>NUCLEOTIDE SEQUENCE</scope>
    <source>
        <strain evidence="6">UoL-WK</strain>
    </source>
</reference>
<feature type="domain" description="Ig-like" evidence="4">
    <location>
        <begin position="1"/>
        <end position="80"/>
    </location>
</feature>
<dbReference type="Gene3D" id="2.60.40.10">
    <property type="entry name" value="Immunoglobulins"/>
    <property type="match status" value="2"/>
</dbReference>
<accession>A0A3S3RWG6</accession>
<dbReference type="SUPFAM" id="SSF48726">
    <property type="entry name" value="Immunoglobulin"/>
    <property type="match status" value="2"/>
</dbReference>